<dbReference type="InterPro" id="IPR028116">
    <property type="entry name" value="Cis-CaaD-like"/>
</dbReference>
<sequence>MPLWQVYHPVGSYTPEDKQQFAADVTGFYQRIGLPRFYVVTLFHEVEGASCFVGGEPSEGTVRVVIEHIARHSRHPAERRQASEAISRLVAPYTRDRGLYCEFHVDETPQDLWMTDGIAPPPSGSDAERLWVRENRPVPY</sequence>
<dbReference type="InterPro" id="IPR014347">
    <property type="entry name" value="Tautomerase/MIF_sf"/>
</dbReference>
<evidence type="ECO:0000313" key="2">
    <source>
        <dbReference type="EMBL" id="SEN77474.1"/>
    </source>
</evidence>
<dbReference type="AlphaFoldDB" id="A0A1H8J9M4"/>
<gene>
    <name evidence="2" type="ORF">SAMN05660976_08288</name>
</gene>
<dbReference type="Gene3D" id="3.30.429.10">
    <property type="entry name" value="Macrophage Migration Inhibitory Factor"/>
    <property type="match status" value="1"/>
</dbReference>
<evidence type="ECO:0000313" key="3">
    <source>
        <dbReference type="Proteomes" id="UP000198953"/>
    </source>
</evidence>
<evidence type="ECO:0000259" key="1">
    <source>
        <dbReference type="Pfam" id="PF14832"/>
    </source>
</evidence>
<organism evidence="2 3">
    <name type="scientific">Nonomuraea pusilla</name>
    <dbReference type="NCBI Taxonomy" id="46177"/>
    <lineage>
        <taxon>Bacteria</taxon>
        <taxon>Bacillati</taxon>
        <taxon>Actinomycetota</taxon>
        <taxon>Actinomycetes</taxon>
        <taxon>Streptosporangiales</taxon>
        <taxon>Streptosporangiaceae</taxon>
        <taxon>Nonomuraea</taxon>
    </lineage>
</organism>
<name>A0A1H8J9M4_9ACTN</name>
<keyword evidence="2" id="KW-0670">Pyruvate</keyword>
<accession>A0A1H8J9M4</accession>
<keyword evidence="3" id="KW-1185">Reference proteome</keyword>
<dbReference type="SUPFAM" id="SSF55331">
    <property type="entry name" value="Tautomerase/MIF"/>
    <property type="match status" value="1"/>
</dbReference>
<dbReference type="Proteomes" id="UP000198953">
    <property type="component" value="Unassembled WGS sequence"/>
</dbReference>
<feature type="domain" description="Tautomerase cis-CaaD-like" evidence="1">
    <location>
        <begin position="1"/>
        <end position="136"/>
    </location>
</feature>
<reference evidence="2 3" key="1">
    <citation type="submission" date="2016-10" db="EMBL/GenBank/DDBJ databases">
        <authorList>
            <person name="de Groot N.N."/>
        </authorList>
    </citation>
    <scope>NUCLEOTIDE SEQUENCE [LARGE SCALE GENOMIC DNA]</scope>
    <source>
        <strain evidence="2 3">DSM 43357</strain>
    </source>
</reference>
<dbReference type="EMBL" id="FOBF01000036">
    <property type="protein sequence ID" value="SEN77474.1"/>
    <property type="molecule type" value="Genomic_DNA"/>
</dbReference>
<protein>
    <submittedName>
        <fullName evidence="2">Phenylpyruvate tautomerase PptA, 4-oxalocrotonate tautomerase family</fullName>
    </submittedName>
</protein>
<dbReference type="OrthoDB" id="7595039at2"/>
<proteinExistence type="predicted"/>
<dbReference type="RefSeq" id="WP_055506777.1">
    <property type="nucleotide sequence ID" value="NZ_BBZG01000004.1"/>
</dbReference>
<dbReference type="Pfam" id="PF14832">
    <property type="entry name" value="Tautomerase_3"/>
    <property type="match status" value="1"/>
</dbReference>
<dbReference type="STRING" id="46177.SAMN05660976_08288"/>